<dbReference type="RefSeq" id="WP_381527073.1">
    <property type="nucleotide sequence ID" value="NZ_JBHULN010000022.1"/>
</dbReference>
<keyword evidence="1" id="KW-0472">Membrane</keyword>
<organism evidence="2 3">
    <name type="scientific">Spirosoma soli</name>
    <dbReference type="NCBI Taxonomy" id="1770529"/>
    <lineage>
        <taxon>Bacteria</taxon>
        <taxon>Pseudomonadati</taxon>
        <taxon>Bacteroidota</taxon>
        <taxon>Cytophagia</taxon>
        <taxon>Cytophagales</taxon>
        <taxon>Cytophagaceae</taxon>
        <taxon>Spirosoma</taxon>
    </lineage>
</organism>
<feature type="transmembrane region" description="Helical" evidence="1">
    <location>
        <begin position="355"/>
        <end position="374"/>
    </location>
</feature>
<evidence type="ECO:0000313" key="3">
    <source>
        <dbReference type="Proteomes" id="UP001597469"/>
    </source>
</evidence>
<sequence length="405" mass="46697">MSERVREQTRERVAFLYWVAVLTIAVFLSFSLSLVAQPRGSGGIGPEGRYYPVHNFRDDFLVYDEGAKAYVPYILEQHADQTALSAYVDLESNRHYSLLISTQQDGYLFINAALKRKLRANQWQVLSIDSLFRVYRQPEIFITLYGVPGLSDKQLFIGYPKSSTQKPVVLRDDNLSVRPRPQANYDNFLSLGLLFLLATHAFLFTFYHRAFLRFYSFRDLVSLRAQEESFLINRPLSSTNVLFTLNLSFIVAYLIMFVQSRNLDVFASRTLLVGEQRFGWLAGEYFLLSGLTFLSLIGKYVMLEVFGGLYKLQSIINVHFFKIIQSSLLFFTLLTLVLAVVSYNVSELVWSESLLFLPLIGFYMARLTLLYLVIRSMEPIKNLYLFSYLCIVELIPLIIGLRFAL</sequence>
<feature type="transmembrane region" description="Helical" evidence="1">
    <location>
        <begin position="383"/>
        <end position="404"/>
    </location>
</feature>
<gene>
    <name evidence="2" type="ORF">ACFSUS_25000</name>
</gene>
<dbReference type="Proteomes" id="UP001597469">
    <property type="component" value="Unassembled WGS sequence"/>
</dbReference>
<dbReference type="InterPro" id="IPR025367">
    <property type="entry name" value="DUF4271"/>
</dbReference>
<feature type="transmembrane region" description="Helical" evidence="1">
    <location>
        <begin position="12"/>
        <end position="36"/>
    </location>
</feature>
<proteinExistence type="predicted"/>
<comment type="caution">
    <text evidence="2">The sequence shown here is derived from an EMBL/GenBank/DDBJ whole genome shotgun (WGS) entry which is preliminary data.</text>
</comment>
<evidence type="ECO:0000256" key="1">
    <source>
        <dbReference type="SAM" id="Phobius"/>
    </source>
</evidence>
<keyword evidence="3" id="KW-1185">Reference proteome</keyword>
<keyword evidence="1" id="KW-1133">Transmembrane helix</keyword>
<feature type="transmembrane region" description="Helical" evidence="1">
    <location>
        <begin position="323"/>
        <end position="343"/>
    </location>
</feature>
<dbReference type="EMBL" id="JBHULN010000022">
    <property type="protein sequence ID" value="MFD2573919.1"/>
    <property type="molecule type" value="Genomic_DNA"/>
</dbReference>
<protein>
    <submittedName>
        <fullName evidence="2">DUF4271 domain-containing protein</fullName>
    </submittedName>
</protein>
<keyword evidence="1" id="KW-0812">Transmembrane</keyword>
<accession>A0ABW5MBQ1</accession>
<evidence type="ECO:0000313" key="2">
    <source>
        <dbReference type="EMBL" id="MFD2573919.1"/>
    </source>
</evidence>
<feature type="transmembrane region" description="Helical" evidence="1">
    <location>
        <begin position="188"/>
        <end position="207"/>
    </location>
</feature>
<dbReference type="Pfam" id="PF14093">
    <property type="entry name" value="DUF4271"/>
    <property type="match status" value="1"/>
</dbReference>
<reference evidence="3" key="1">
    <citation type="journal article" date="2019" name="Int. J. Syst. Evol. Microbiol.">
        <title>The Global Catalogue of Microorganisms (GCM) 10K type strain sequencing project: providing services to taxonomists for standard genome sequencing and annotation.</title>
        <authorList>
            <consortium name="The Broad Institute Genomics Platform"/>
            <consortium name="The Broad Institute Genome Sequencing Center for Infectious Disease"/>
            <person name="Wu L."/>
            <person name="Ma J."/>
        </authorList>
    </citation>
    <scope>NUCLEOTIDE SEQUENCE [LARGE SCALE GENOMIC DNA]</scope>
    <source>
        <strain evidence="3">KCTC 42805</strain>
    </source>
</reference>
<feature type="transmembrane region" description="Helical" evidence="1">
    <location>
        <begin position="278"/>
        <end position="302"/>
    </location>
</feature>
<feature type="transmembrane region" description="Helical" evidence="1">
    <location>
        <begin position="241"/>
        <end position="258"/>
    </location>
</feature>
<name>A0ABW5MBQ1_9BACT</name>